<evidence type="ECO:0000313" key="3">
    <source>
        <dbReference type="Proteomes" id="UP000604046"/>
    </source>
</evidence>
<proteinExistence type="predicted"/>
<protein>
    <submittedName>
        <fullName evidence="2">Uncharacterized protein</fullName>
    </submittedName>
</protein>
<gene>
    <name evidence="2" type="ORF">SNAT2548_LOCUS27729</name>
</gene>
<dbReference type="Proteomes" id="UP000604046">
    <property type="component" value="Unassembled WGS sequence"/>
</dbReference>
<evidence type="ECO:0000313" key="2">
    <source>
        <dbReference type="EMBL" id="CAE7494998.1"/>
    </source>
</evidence>
<keyword evidence="3" id="KW-1185">Reference proteome</keyword>
<organism evidence="2 3">
    <name type="scientific">Symbiodinium natans</name>
    <dbReference type="NCBI Taxonomy" id="878477"/>
    <lineage>
        <taxon>Eukaryota</taxon>
        <taxon>Sar</taxon>
        <taxon>Alveolata</taxon>
        <taxon>Dinophyceae</taxon>
        <taxon>Suessiales</taxon>
        <taxon>Symbiodiniaceae</taxon>
        <taxon>Symbiodinium</taxon>
    </lineage>
</organism>
<sequence length="170" mass="18473">MSKPMGKTIEKALWSSPLANRLSDTSLTTFDSQANRRVLAANVDMLNVPPAKMRRGFESFQRFCQATALKDMRRCRVTVAWPVRHKVKEANGLAPTQAAPPAELLSARGAGSQDARALLRPAPVGAQAPEPKRSEGPQSTTDKALATLWQQKCCPALLLRIGSGRWTGPL</sequence>
<dbReference type="AlphaFoldDB" id="A0A812SNV9"/>
<feature type="region of interest" description="Disordered" evidence="1">
    <location>
        <begin position="122"/>
        <end position="141"/>
    </location>
</feature>
<dbReference type="EMBL" id="CAJNDS010002486">
    <property type="protein sequence ID" value="CAE7494998.1"/>
    <property type="molecule type" value="Genomic_DNA"/>
</dbReference>
<comment type="caution">
    <text evidence="2">The sequence shown here is derived from an EMBL/GenBank/DDBJ whole genome shotgun (WGS) entry which is preliminary data.</text>
</comment>
<accession>A0A812SNV9</accession>
<evidence type="ECO:0000256" key="1">
    <source>
        <dbReference type="SAM" id="MobiDB-lite"/>
    </source>
</evidence>
<name>A0A812SNV9_9DINO</name>
<reference evidence="2" key="1">
    <citation type="submission" date="2021-02" db="EMBL/GenBank/DDBJ databases">
        <authorList>
            <person name="Dougan E. K."/>
            <person name="Rhodes N."/>
            <person name="Thang M."/>
            <person name="Chan C."/>
        </authorList>
    </citation>
    <scope>NUCLEOTIDE SEQUENCE</scope>
</reference>